<dbReference type="Pfam" id="PF13704">
    <property type="entry name" value="Glyco_tranf_2_4"/>
    <property type="match status" value="1"/>
</dbReference>
<comment type="caution">
    <text evidence="1">The sequence shown here is derived from an EMBL/GenBank/DDBJ whole genome shotgun (WGS) entry which is preliminary data.</text>
</comment>
<evidence type="ECO:0000313" key="1">
    <source>
        <dbReference type="EMBL" id="NVN46441.1"/>
    </source>
</evidence>
<gene>
    <name evidence="1" type="ORF">HW542_06415</name>
</gene>
<name>A0ABX2P3K8_9PROT</name>
<keyword evidence="2" id="KW-1185">Reference proteome</keyword>
<dbReference type="RefSeq" id="WP_267312371.1">
    <property type="nucleotide sequence ID" value="NZ_JABXXV010000003.1"/>
</dbReference>
<dbReference type="EMBL" id="JABXXV010000003">
    <property type="protein sequence ID" value="NVN46441.1"/>
    <property type="molecule type" value="Genomic_DNA"/>
</dbReference>
<organism evidence="1 2">
    <name type="scientific">Asaia spathodeae</name>
    <dbReference type="NCBI Taxonomy" id="657016"/>
    <lineage>
        <taxon>Bacteria</taxon>
        <taxon>Pseudomonadati</taxon>
        <taxon>Pseudomonadota</taxon>
        <taxon>Alphaproteobacteria</taxon>
        <taxon>Acetobacterales</taxon>
        <taxon>Acetobacteraceae</taxon>
        <taxon>Asaia</taxon>
    </lineage>
</organism>
<proteinExistence type="predicted"/>
<sequence>MAWLSYYGQIFGFENLTIFDNGSRDPFTLHLLDHAARCGATVRYDRDDPADFHGKGLHLAEQIRLWDEGDHYDFALPVDCDEFLVVFGNSGISTSRESIMREFSAHIGERRTLRIGSSLFNIPSSPGWFALDIEFFKGFLSARSIGVMDNGQHNPSSRLASGYAMTRFSYLHWHNHDYEEMQRRTRVKLSNSLLDPGDRTMLTRYAATPNLPGRHLVDILLEDEAHYLSRYNGMLHLYLPWAKSASALPVHLANAPVLMRDSRMVQPWSSSAYEARHEDVKGWALGPLMHFLLHGWAEGRQF</sequence>
<evidence type="ECO:0000313" key="2">
    <source>
        <dbReference type="Proteomes" id="UP001516351"/>
    </source>
</evidence>
<accession>A0ABX2P3K8</accession>
<dbReference type="Proteomes" id="UP001516351">
    <property type="component" value="Unassembled WGS sequence"/>
</dbReference>
<reference evidence="1 2" key="1">
    <citation type="submission" date="2020-06" db="EMBL/GenBank/DDBJ databases">
        <title>Synonyms of Asaia species.</title>
        <authorList>
            <person name="Sombolestani A."/>
        </authorList>
    </citation>
    <scope>NUCLEOTIDE SEQUENCE [LARGE SCALE GENOMIC DNA]</scope>
    <source>
        <strain evidence="1 2">LMG 27047</strain>
    </source>
</reference>
<protein>
    <submittedName>
        <fullName evidence="1">Glycosyltransferase family 2 protein</fullName>
    </submittedName>
</protein>